<reference evidence="7 8" key="1">
    <citation type="journal article" date="2015" name="Stand. Genomic Sci.">
        <title>High quality draft genome sequence of the moderately halophilic bacterium Pontibacillus yanchengensis Y32(T) and comparison among Pontibacillus genomes.</title>
        <authorList>
            <person name="Huang J."/>
            <person name="Qiao Z.X."/>
            <person name="Tang J.W."/>
            <person name="Wang G."/>
        </authorList>
    </citation>
    <scope>NUCLEOTIDE SEQUENCE [LARGE SCALE GENOMIC DNA]</scope>
    <source>
        <strain evidence="7 8">Y32</strain>
    </source>
</reference>
<evidence type="ECO:0000259" key="5">
    <source>
        <dbReference type="Pfam" id="PF00195"/>
    </source>
</evidence>
<dbReference type="InterPro" id="IPR001099">
    <property type="entry name" value="Chalcone/stilbene_synt_N"/>
</dbReference>
<dbReference type="eggNOG" id="COG3424">
    <property type="taxonomic scope" value="Bacteria"/>
</dbReference>
<evidence type="ECO:0000256" key="3">
    <source>
        <dbReference type="ARBA" id="ARBA00023315"/>
    </source>
</evidence>
<dbReference type="InterPro" id="IPR016039">
    <property type="entry name" value="Thiolase-like"/>
</dbReference>
<gene>
    <name evidence="7" type="ORF">N782_21785</name>
</gene>
<dbReference type="GO" id="GO:0030639">
    <property type="term" value="P:polyketide biosynthetic process"/>
    <property type="evidence" value="ECO:0007669"/>
    <property type="project" value="TreeGrafter"/>
</dbReference>
<keyword evidence="8" id="KW-1185">Reference proteome</keyword>
<keyword evidence="2" id="KW-0808">Transferase</keyword>
<dbReference type="CDD" id="cd00831">
    <property type="entry name" value="CHS_like"/>
    <property type="match status" value="1"/>
</dbReference>
<evidence type="ECO:0000259" key="6">
    <source>
        <dbReference type="Pfam" id="PF02797"/>
    </source>
</evidence>
<dbReference type="PIRSF" id="PIRSF000451">
    <property type="entry name" value="PKS_III"/>
    <property type="match status" value="1"/>
</dbReference>
<proteinExistence type="inferred from homology"/>
<evidence type="ECO:0000256" key="1">
    <source>
        <dbReference type="ARBA" id="ARBA00005531"/>
    </source>
</evidence>
<dbReference type="Pfam" id="PF02797">
    <property type="entry name" value="Chal_sti_synt_C"/>
    <property type="match status" value="1"/>
</dbReference>
<evidence type="ECO:0000313" key="8">
    <source>
        <dbReference type="Proteomes" id="UP000030147"/>
    </source>
</evidence>
<dbReference type="InterPro" id="IPR012328">
    <property type="entry name" value="Chalcone/stilbene_synt_C"/>
</dbReference>
<dbReference type="RefSeq" id="WP_036823823.1">
    <property type="nucleotide sequence ID" value="NZ_AVBF01000083.1"/>
</dbReference>
<organism evidence="7 8">
    <name type="scientific">Pontibacillus yanchengensis Y32</name>
    <dbReference type="NCBI Taxonomy" id="1385514"/>
    <lineage>
        <taxon>Bacteria</taxon>
        <taxon>Bacillati</taxon>
        <taxon>Bacillota</taxon>
        <taxon>Bacilli</taxon>
        <taxon>Bacillales</taxon>
        <taxon>Bacillaceae</taxon>
        <taxon>Pontibacillus</taxon>
    </lineage>
</organism>
<comment type="similarity">
    <text evidence="1">Belongs to the thiolase-like superfamily. Chalcone/stilbene synthases family.</text>
</comment>
<accession>A0A0A2TP30</accession>
<sequence>MAYITSVGYSLPTNELSQKDIKDFVKHIFPRNERDVSRLLPVFENAAVDKRQFVMPLEWFAKDHTFKERNDIYEEQALLHSLQATDQCLQNKEMLDETIPYEAIDMIIYVSSTGISTPTIDARMINERDFRDDVKRMPLWGLGCAGGSAGLARAMEFVHTYPEKNALLVCVELCSLTFQKNDHRKSNFIGAALFGDGISSALVMGDKSPYVQSIKKPVPKMIESSSKILKDALDVMGWNMNEEGLQVVFARSIPTLVETFWKSHVEGFVEELSLSKEDFPFFVAHPGGKKVLQAYQDVLNCDASKFKYSYDVLKEHGNMSSATVLHVLKRWMEEGQSSNVKSILAALGPGFSSELISLEWS</sequence>
<dbReference type="PANTHER" id="PTHR11877:SF99">
    <property type="entry name" value="1,3,6,8-TETRAHYDROXYNAPHTHALENE SYNTHASE"/>
    <property type="match status" value="1"/>
</dbReference>
<evidence type="ECO:0000313" key="7">
    <source>
        <dbReference type="EMBL" id="KGP71105.1"/>
    </source>
</evidence>
<comment type="caution">
    <text evidence="7">The sequence shown here is derived from an EMBL/GenBank/DDBJ whole genome shotgun (WGS) entry which is preliminary data.</text>
</comment>
<dbReference type="OrthoDB" id="9786288at2"/>
<dbReference type="InterPro" id="IPR011141">
    <property type="entry name" value="Polyketide_synthase_type-III"/>
</dbReference>
<dbReference type="Pfam" id="PF00195">
    <property type="entry name" value="Chal_sti_synt_N"/>
    <property type="match status" value="1"/>
</dbReference>
<evidence type="ECO:0000256" key="2">
    <source>
        <dbReference type="ARBA" id="ARBA00022679"/>
    </source>
</evidence>
<feature type="domain" description="Chalcone/stilbene synthase N-terminal" evidence="5">
    <location>
        <begin position="4"/>
        <end position="205"/>
    </location>
</feature>
<dbReference type="Gene3D" id="3.40.47.10">
    <property type="match status" value="2"/>
</dbReference>
<dbReference type="STRING" id="1385514.N782_21785"/>
<dbReference type="GO" id="GO:0016747">
    <property type="term" value="F:acyltransferase activity, transferring groups other than amino-acyl groups"/>
    <property type="evidence" value="ECO:0007669"/>
    <property type="project" value="InterPro"/>
</dbReference>
<keyword evidence="3" id="KW-0012">Acyltransferase</keyword>
<dbReference type="Proteomes" id="UP000030147">
    <property type="component" value="Unassembled WGS sequence"/>
</dbReference>
<dbReference type="PANTHER" id="PTHR11877">
    <property type="entry name" value="HYDROXYMETHYLGLUTARYL-COA SYNTHASE"/>
    <property type="match status" value="1"/>
</dbReference>
<protein>
    <submittedName>
        <fullName evidence="7">Chalcone synthase</fullName>
    </submittedName>
</protein>
<dbReference type="SUPFAM" id="SSF53901">
    <property type="entry name" value="Thiolase-like"/>
    <property type="match status" value="2"/>
</dbReference>
<dbReference type="EMBL" id="AVBF01000083">
    <property type="protein sequence ID" value="KGP71105.1"/>
    <property type="molecule type" value="Genomic_DNA"/>
</dbReference>
<dbReference type="AlphaFoldDB" id="A0A0A2TP30"/>
<evidence type="ECO:0000256" key="4">
    <source>
        <dbReference type="PIRSR" id="PIRSR000451-1"/>
    </source>
</evidence>
<feature type="active site" description="Acyl-thioester intermediate" evidence="4">
    <location>
        <position position="144"/>
    </location>
</feature>
<feature type="domain" description="Chalcone/stilbene synthase C-terminal" evidence="6">
    <location>
        <begin position="224"/>
        <end position="353"/>
    </location>
</feature>
<name>A0A0A2TP30_9BACI</name>